<dbReference type="EMBL" id="BAABHB010000003">
    <property type="protein sequence ID" value="GAA4404671.1"/>
    <property type="molecule type" value="Genomic_DNA"/>
</dbReference>
<proteinExistence type="predicted"/>
<dbReference type="Proteomes" id="UP001500936">
    <property type="component" value="Unassembled WGS sequence"/>
</dbReference>
<sequence>MKQATLYLFVLLAPAFTACRQDTDVDPDTEVVLVNSDFSSGTDGWTGGFTDYSIHQEGLMNFRFEHTTLPAPLNTNEKALLLSGKNASANMFMFVKRKISGLQPNTSYTLLFELEMASQYANNSVGIGGSPATSVYVKVGATPTEPVKVRNGDFYNLSIDKGNQSNRGRDMIVIGHVGAGDDVNEYRLIQRSNQGLPFTAITNDKGELWVIVGTDSGFEGITSLYYNTISITAL</sequence>
<evidence type="ECO:0008006" key="4">
    <source>
        <dbReference type="Google" id="ProtNLM"/>
    </source>
</evidence>
<dbReference type="Gene3D" id="2.60.120.260">
    <property type="entry name" value="Galactose-binding domain-like"/>
    <property type="match status" value="1"/>
</dbReference>
<keyword evidence="1" id="KW-0732">Signal</keyword>
<keyword evidence="3" id="KW-1185">Reference proteome</keyword>
<feature type="signal peptide" evidence="1">
    <location>
        <begin position="1"/>
        <end position="20"/>
    </location>
</feature>
<protein>
    <recommendedName>
        <fullName evidence="4">Lipoprotein</fullName>
    </recommendedName>
</protein>
<evidence type="ECO:0000313" key="3">
    <source>
        <dbReference type="Proteomes" id="UP001500936"/>
    </source>
</evidence>
<name>A0ABP8KE32_9BACT</name>
<evidence type="ECO:0000256" key="1">
    <source>
        <dbReference type="SAM" id="SignalP"/>
    </source>
</evidence>
<dbReference type="RefSeq" id="WP_345266997.1">
    <property type="nucleotide sequence ID" value="NZ_BAABHB010000003.1"/>
</dbReference>
<feature type="chain" id="PRO_5047280108" description="Lipoprotein" evidence="1">
    <location>
        <begin position="21"/>
        <end position="234"/>
    </location>
</feature>
<accession>A0ABP8KE32</accession>
<reference evidence="3" key="1">
    <citation type="journal article" date="2019" name="Int. J. Syst. Evol. Microbiol.">
        <title>The Global Catalogue of Microorganisms (GCM) 10K type strain sequencing project: providing services to taxonomists for standard genome sequencing and annotation.</title>
        <authorList>
            <consortium name="The Broad Institute Genomics Platform"/>
            <consortium name="The Broad Institute Genome Sequencing Center for Infectious Disease"/>
            <person name="Wu L."/>
            <person name="Ma J."/>
        </authorList>
    </citation>
    <scope>NUCLEOTIDE SEQUENCE [LARGE SCALE GENOMIC DNA]</scope>
    <source>
        <strain evidence="3">JCM 17925</strain>
    </source>
</reference>
<organism evidence="2 3">
    <name type="scientific">Nibrella viscosa</name>
    <dbReference type="NCBI Taxonomy" id="1084524"/>
    <lineage>
        <taxon>Bacteria</taxon>
        <taxon>Pseudomonadati</taxon>
        <taxon>Bacteroidota</taxon>
        <taxon>Cytophagia</taxon>
        <taxon>Cytophagales</taxon>
        <taxon>Spirosomataceae</taxon>
        <taxon>Nibrella</taxon>
    </lineage>
</organism>
<dbReference type="PROSITE" id="PS51257">
    <property type="entry name" value="PROKAR_LIPOPROTEIN"/>
    <property type="match status" value="1"/>
</dbReference>
<evidence type="ECO:0000313" key="2">
    <source>
        <dbReference type="EMBL" id="GAA4404671.1"/>
    </source>
</evidence>
<comment type="caution">
    <text evidence="2">The sequence shown here is derived from an EMBL/GenBank/DDBJ whole genome shotgun (WGS) entry which is preliminary data.</text>
</comment>
<gene>
    <name evidence="2" type="ORF">GCM10023187_22310</name>
</gene>